<keyword evidence="3" id="KW-1185">Reference proteome</keyword>
<dbReference type="PANTHER" id="PTHR43130:SF3">
    <property type="entry name" value="HTH-TYPE TRANSCRIPTIONAL REGULATOR RV1931C"/>
    <property type="match status" value="1"/>
</dbReference>
<dbReference type="Gene3D" id="3.40.50.880">
    <property type="match status" value="1"/>
</dbReference>
<dbReference type="InterPro" id="IPR029062">
    <property type="entry name" value="Class_I_gatase-like"/>
</dbReference>
<dbReference type="InterPro" id="IPR002818">
    <property type="entry name" value="DJ-1/PfpI"/>
</dbReference>
<accession>A0A543B4F8</accession>
<evidence type="ECO:0000313" key="3">
    <source>
        <dbReference type="Proteomes" id="UP000317043"/>
    </source>
</evidence>
<reference evidence="2 3" key="1">
    <citation type="submission" date="2019-06" db="EMBL/GenBank/DDBJ databases">
        <title>Sequencing the genomes of 1000 actinobacteria strains.</title>
        <authorList>
            <person name="Klenk H.-P."/>
        </authorList>
    </citation>
    <scope>NUCLEOTIDE SEQUENCE [LARGE SCALE GENOMIC DNA]</scope>
    <source>
        <strain evidence="2 3">DSM 45928</strain>
    </source>
</reference>
<protein>
    <submittedName>
        <fullName evidence="2">DJ-1/PfpI family protein</fullName>
    </submittedName>
</protein>
<feature type="non-terminal residue" evidence="2">
    <location>
        <position position="138"/>
    </location>
</feature>
<dbReference type="EMBL" id="VFOW01000001">
    <property type="protein sequence ID" value="TQL79715.1"/>
    <property type="molecule type" value="Genomic_DNA"/>
</dbReference>
<proteinExistence type="predicted"/>
<name>A0A543B4F8_9ACTN</name>
<organism evidence="2 3">
    <name type="scientific">Stackebrandtia endophytica</name>
    <dbReference type="NCBI Taxonomy" id="1496996"/>
    <lineage>
        <taxon>Bacteria</taxon>
        <taxon>Bacillati</taxon>
        <taxon>Actinomycetota</taxon>
        <taxon>Actinomycetes</taxon>
        <taxon>Glycomycetales</taxon>
        <taxon>Glycomycetaceae</taxon>
        <taxon>Stackebrandtia</taxon>
    </lineage>
</organism>
<evidence type="ECO:0000313" key="2">
    <source>
        <dbReference type="EMBL" id="TQL79715.1"/>
    </source>
</evidence>
<dbReference type="Proteomes" id="UP000317043">
    <property type="component" value="Unassembled WGS sequence"/>
</dbReference>
<feature type="domain" description="DJ-1/PfpI" evidence="1">
    <location>
        <begin position="58"/>
        <end position="131"/>
    </location>
</feature>
<dbReference type="InterPro" id="IPR052158">
    <property type="entry name" value="INH-QAR"/>
</dbReference>
<dbReference type="SUPFAM" id="SSF52317">
    <property type="entry name" value="Class I glutamine amidotransferase-like"/>
    <property type="match status" value="1"/>
</dbReference>
<sequence>MHTVGFAVHADSMMYETAIAAEVFGVDRSELSSTGEWYELVVCTADGSPSAWFPHVRTLDFAALSEVDTVVVPSTNVLTDECDPALSAALNAAHRAGARIAALCTGAFVLAAAGLLDGRAATTHWMHADQLASDHPLV</sequence>
<dbReference type="AlphaFoldDB" id="A0A543B4F8"/>
<evidence type="ECO:0000259" key="1">
    <source>
        <dbReference type="Pfam" id="PF01965"/>
    </source>
</evidence>
<dbReference type="RefSeq" id="WP_246100361.1">
    <property type="nucleotide sequence ID" value="NZ_VFOW01000001.1"/>
</dbReference>
<dbReference type="PANTHER" id="PTHR43130">
    <property type="entry name" value="ARAC-FAMILY TRANSCRIPTIONAL REGULATOR"/>
    <property type="match status" value="1"/>
</dbReference>
<dbReference type="InParanoid" id="A0A543B4F8"/>
<comment type="caution">
    <text evidence="2">The sequence shown here is derived from an EMBL/GenBank/DDBJ whole genome shotgun (WGS) entry which is preliminary data.</text>
</comment>
<dbReference type="Pfam" id="PF01965">
    <property type="entry name" value="DJ-1_PfpI"/>
    <property type="match status" value="1"/>
</dbReference>
<gene>
    <name evidence="2" type="ORF">FB566_5327</name>
</gene>
<dbReference type="GO" id="GO:0006355">
    <property type="term" value="P:regulation of DNA-templated transcription"/>
    <property type="evidence" value="ECO:0007669"/>
    <property type="project" value="TreeGrafter"/>
</dbReference>